<keyword evidence="9 12" id="KW-0472">Membrane</keyword>
<evidence type="ECO:0000256" key="2">
    <source>
        <dbReference type="ARBA" id="ARBA00005248"/>
    </source>
</evidence>
<dbReference type="Pfam" id="PF00999">
    <property type="entry name" value="Na_H_Exchanger"/>
    <property type="match status" value="1"/>
</dbReference>
<feature type="compositionally biased region" description="Polar residues" evidence="11">
    <location>
        <begin position="524"/>
        <end position="546"/>
    </location>
</feature>
<evidence type="ECO:0000256" key="4">
    <source>
        <dbReference type="ARBA" id="ARBA00022449"/>
    </source>
</evidence>
<evidence type="ECO:0000256" key="9">
    <source>
        <dbReference type="ARBA" id="ARBA00023136"/>
    </source>
</evidence>
<dbReference type="InterPro" id="IPR006153">
    <property type="entry name" value="Cation/H_exchanger_TM"/>
</dbReference>
<evidence type="ECO:0000259" key="13">
    <source>
        <dbReference type="Pfam" id="PF00999"/>
    </source>
</evidence>
<evidence type="ECO:0000256" key="11">
    <source>
        <dbReference type="SAM" id="MobiDB-lite"/>
    </source>
</evidence>
<reference evidence="14" key="1">
    <citation type="journal article" date="2014" name="Genome Announc.">
        <title>De novo whole-genome sequence and genome annotation of Lichtheimia ramosa.</title>
        <authorList>
            <person name="Linde J."/>
            <person name="Schwartze V."/>
            <person name="Binder U."/>
            <person name="Lass-Florl C."/>
            <person name="Voigt K."/>
            <person name="Horn F."/>
        </authorList>
    </citation>
    <scope>NUCLEOTIDE SEQUENCE</scope>
    <source>
        <strain evidence="14">JMRC FSU:6197</strain>
    </source>
</reference>
<dbReference type="InterPro" id="IPR004712">
    <property type="entry name" value="Na+/H+_antiporter_fungi"/>
</dbReference>
<feature type="region of interest" description="Disordered" evidence="11">
    <location>
        <begin position="469"/>
        <end position="612"/>
    </location>
</feature>
<dbReference type="OrthoDB" id="2190219at2759"/>
<dbReference type="EMBL" id="LK023315">
    <property type="protein sequence ID" value="CDS04924.1"/>
    <property type="molecule type" value="Genomic_DNA"/>
</dbReference>
<evidence type="ECO:0000313" key="14">
    <source>
        <dbReference type="EMBL" id="CDS04924.1"/>
    </source>
</evidence>
<dbReference type="GO" id="GO:0120029">
    <property type="term" value="P:proton export across plasma membrane"/>
    <property type="evidence" value="ECO:0007669"/>
    <property type="project" value="InterPro"/>
</dbReference>
<evidence type="ECO:0000256" key="12">
    <source>
        <dbReference type="SAM" id="Phobius"/>
    </source>
</evidence>
<keyword evidence="5 12" id="KW-0812">Transmembrane</keyword>
<dbReference type="GO" id="GO:0015385">
    <property type="term" value="F:sodium:proton antiporter activity"/>
    <property type="evidence" value="ECO:0007669"/>
    <property type="project" value="InterPro"/>
</dbReference>
<feature type="transmembrane region" description="Helical" evidence="12">
    <location>
        <begin position="328"/>
        <end position="350"/>
    </location>
</feature>
<dbReference type="PANTHER" id="PTHR31382">
    <property type="entry name" value="NA(+)/H(+) ANTIPORTER"/>
    <property type="match status" value="1"/>
</dbReference>
<proteinExistence type="inferred from homology"/>
<feature type="compositionally biased region" description="Basic and acidic residues" evidence="11">
    <location>
        <begin position="583"/>
        <end position="605"/>
    </location>
</feature>
<dbReference type="PANTHER" id="PTHR31382:SF1">
    <property type="entry name" value="SODIUM ION_PROTON EXCHANGER (EUROFUNG)"/>
    <property type="match status" value="1"/>
</dbReference>
<keyword evidence="6 12" id="KW-1133">Transmembrane helix</keyword>
<feature type="domain" description="Cation/H+ exchanger transmembrane" evidence="13">
    <location>
        <begin position="25"/>
        <end position="425"/>
    </location>
</feature>
<feature type="transmembrane region" description="Helical" evidence="12">
    <location>
        <begin position="403"/>
        <end position="426"/>
    </location>
</feature>
<feature type="transmembrane region" description="Helical" evidence="12">
    <location>
        <begin position="104"/>
        <end position="127"/>
    </location>
</feature>
<comment type="similarity">
    <text evidence="2">Belongs to the fungal Na(+)/H(+) exchanger family.</text>
</comment>
<keyword evidence="4" id="KW-0050">Antiport</keyword>
<keyword evidence="8" id="KW-0406">Ion transport</keyword>
<evidence type="ECO:0000256" key="1">
    <source>
        <dbReference type="ARBA" id="ARBA00004141"/>
    </source>
</evidence>
<dbReference type="GO" id="GO:0036376">
    <property type="term" value="P:sodium ion export across plasma membrane"/>
    <property type="evidence" value="ECO:0007669"/>
    <property type="project" value="InterPro"/>
</dbReference>
<evidence type="ECO:0000256" key="7">
    <source>
        <dbReference type="ARBA" id="ARBA00023053"/>
    </source>
</evidence>
<feature type="transmembrane region" description="Helical" evidence="12">
    <location>
        <begin position="12"/>
        <end position="32"/>
    </location>
</feature>
<evidence type="ECO:0000256" key="3">
    <source>
        <dbReference type="ARBA" id="ARBA00022448"/>
    </source>
</evidence>
<name>A0A077WCQ3_9FUNG</name>
<feature type="transmembrane region" description="Helical" evidence="12">
    <location>
        <begin position="39"/>
        <end position="60"/>
    </location>
</feature>
<keyword evidence="10" id="KW-0739">Sodium transport</keyword>
<evidence type="ECO:0000256" key="8">
    <source>
        <dbReference type="ARBA" id="ARBA00023065"/>
    </source>
</evidence>
<sequence length="679" mass="76342">MTVELIPGEFSQFTIAIAIISGFIVIFGYVSIFVKEKLFISEAFVALVVGIIAGPLVANGIDPYSWDDMNEITKQITRCVIAIQVMAVGIELPKHYLKKEWATFMVLMFPVMIFMWLVSGLFIWALIPPLDYLNSLVIAACVTPTDPVLANSVVKGRFAEKHVPSHIRNALAAESGGNDGMGFPFLFLAIFLLGEPGTGKAIGKWIYETCLFQIALSVVIGIVVGYAARKILQWSERNRLIDKPSFLSFAIALALFLMSMTGFSGSDDVLACFAAGNAFSWDDWFRQETEEAHFQEVIDMLLNLSVFVYIGTIIPWREFGNSALGLSPWRLVVIAILILFCRRMPIVIALKPIMPAMKTYREATFSGWFGPMGVGAVFLSTIAKEQMEKVYEDEAEFPIIVDLIGPVVLFVVLASTLVHGSTIPLFQLGKRIRTRTLSIASSTGSQRLKWRRSTHDLDETQRNTLINMLGKRRKRTQVEEDQQQPSFEHTTVDMEDAEEDYLPHDEEDEQAEEQEAAAQMEGESSSNQLKPSTEGHSTSESQSGSNIRFLEPLHPRQAHSESSLSGSSYMQNQYPDNQATKSTSEDQRHDKSNPHSEEEAEKSGDDPNVSNEQAERVVERYHCNIHPRIEVWEERQNVIIEDTEDTGPNIVISKRDENWKQKMRDAIKRLEADIEKDNK</sequence>
<feature type="compositionally biased region" description="Polar residues" evidence="11">
    <location>
        <begin position="560"/>
        <end position="582"/>
    </location>
</feature>
<dbReference type="GO" id="GO:0042391">
    <property type="term" value="P:regulation of membrane potential"/>
    <property type="evidence" value="ECO:0007669"/>
    <property type="project" value="InterPro"/>
</dbReference>
<feature type="transmembrane region" description="Helical" evidence="12">
    <location>
        <begin position="205"/>
        <end position="226"/>
    </location>
</feature>
<evidence type="ECO:0000256" key="6">
    <source>
        <dbReference type="ARBA" id="ARBA00022989"/>
    </source>
</evidence>
<dbReference type="GO" id="GO:0005886">
    <property type="term" value="C:plasma membrane"/>
    <property type="evidence" value="ECO:0007669"/>
    <property type="project" value="InterPro"/>
</dbReference>
<protein>
    <recommendedName>
        <fullName evidence="13">Cation/H+ exchanger transmembrane domain-containing protein</fullName>
    </recommendedName>
</protein>
<comment type="subcellular location">
    <subcellularLocation>
        <location evidence="1">Membrane</location>
        <topology evidence="1">Multi-pass membrane protein</topology>
    </subcellularLocation>
</comment>
<evidence type="ECO:0000256" key="10">
    <source>
        <dbReference type="ARBA" id="ARBA00023201"/>
    </source>
</evidence>
<evidence type="ECO:0000256" key="5">
    <source>
        <dbReference type="ARBA" id="ARBA00022692"/>
    </source>
</evidence>
<organism evidence="14">
    <name type="scientific">Lichtheimia ramosa</name>
    <dbReference type="NCBI Taxonomy" id="688394"/>
    <lineage>
        <taxon>Eukaryota</taxon>
        <taxon>Fungi</taxon>
        <taxon>Fungi incertae sedis</taxon>
        <taxon>Mucoromycota</taxon>
        <taxon>Mucoromycotina</taxon>
        <taxon>Mucoromycetes</taxon>
        <taxon>Mucorales</taxon>
        <taxon>Lichtheimiaceae</taxon>
        <taxon>Lichtheimia</taxon>
    </lineage>
</organism>
<gene>
    <name evidence="14" type="ORF">LRAMOSA07454</name>
</gene>
<accession>A0A077WCQ3</accession>
<keyword evidence="7" id="KW-0915">Sodium</keyword>
<keyword evidence="3" id="KW-0813">Transport</keyword>
<feature type="transmembrane region" description="Helical" evidence="12">
    <location>
        <begin position="246"/>
        <end position="263"/>
    </location>
</feature>
<dbReference type="FunFam" id="1.20.1530.20:FF:000015">
    <property type="entry name" value="Na(+)/H(+) antiporter 2"/>
    <property type="match status" value="1"/>
</dbReference>
<feature type="compositionally biased region" description="Acidic residues" evidence="11">
    <location>
        <begin position="493"/>
        <end position="515"/>
    </location>
</feature>
<feature type="transmembrane region" description="Helical" evidence="12">
    <location>
        <begin position="72"/>
        <end position="92"/>
    </location>
</feature>
<dbReference type="AlphaFoldDB" id="A0A077WCQ3"/>
<feature type="transmembrane region" description="Helical" evidence="12">
    <location>
        <begin position="362"/>
        <end position="383"/>
    </location>
</feature>